<feature type="domain" description="W2" evidence="7">
    <location>
        <begin position="293"/>
        <end position="451"/>
    </location>
</feature>
<sequence>MALQNIGASNKNDAFYRYKMPRMVTKTEGRGNGIRTKIENIADIAKALDRPASYITKYFRYELGAENKCEQRTALVNGAHDTAKLAGLLDNFIKKFVQCYGCGNPETKIILVSDKTQKTKKVSLKCAACGFVSGVMDDKLTKFIKNTEQKERKDMKEMQRDDNKCLQEGKAADDNQKKLNKKGAFPKESTAEGSGNKSSDDDHSTLPCCYQHGGSVCAADDEDGDDDDVQWQTDTSLDAVKQRMKDQLSTVTAELVTLSMDGSENKKKQKQKDSSHKDISVYGSTKPVDNYGKIEMSGKANPYNELVEEIKANLGNAVTAAQLKKVLCSSTLPSQDVMNALFEALFEGVGKGFNEEVVKNKEYLAAAVPDEGSQTLLLVAIEAFGSKCSAMALKEIPFVLRTLYYGDVLEEETILHWYNVAVASGRNSQVLQIAKPFVECLQSADYESDEEE</sequence>
<evidence type="ECO:0000256" key="4">
    <source>
        <dbReference type="ARBA" id="ARBA00022917"/>
    </source>
</evidence>
<evidence type="ECO:0000256" key="6">
    <source>
        <dbReference type="SAM" id="MobiDB-lite"/>
    </source>
</evidence>
<dbReference type="Pfam" id="PF01873">
    <property type="entry name" value="eIF-5_eIF-2B"/>
    <property type="match status" value="1"/>
</dbReference>
<dbReference type="InterPro" id="IPR016024">
    <property type="entry name" value="ARM-type_fold"/>
</dbReference>
<dbReference type="SMART" id="SM00653">
    <property type="entry name" value="eIF2B_5"/>
    <property type="match status" value="1"/>
</dbReference>
<dbReference type="Gene3D" id="3.30.30.170">
    <property type="match status" value="1"/>
</dbReference>
<keyword evidence="2" id="KW-0396">Initiation factor</keyword>
<keyword evidence="9" id="KW-1185">Reference proteome</keyword>
<dbReference type="SMART" id="SM00515">
    <property type="entry name" value="eIF5C"/>
    <property type="match status" value="1"/>
</dbReference>
<dbReference type="InterPro" id="IPR003307">
    <property type="entry name" value="W2_domain"/>
</dbReference>
<dbReference type="InterPro" id="IPR045196">
    <property type="entry name" value="IF2/IF5"/>
</dbReference>
<dbReference type="Proteomes" id="UP001497457">
    <property type="component" value="Chromosome 9rd"/>
</dbReference>
<feature type="compositionally biased region" description="Basic and acidic residues" evidence="6">
    <location>
        <begin position="166"/>
        <end position="177"/>
    </location>
</feature>
<comment type="similarity">
    <text evidence="1">Belongs to the eIF-2-beta/eIF-5 family.</text>
</comment>
<accession>A0ABC9GGT1</accession>
<evidence type="ECO:0000313" key="9">
    <source>
        <dbReference type="Proteomes" id="UP001497457"/>
    </source>
</evidence>
<dbReference type="InterPro" id="IPR016189">
    <property type="entry name" value="Transl_init_fac_IF2/IF5_N"/>
</dbReference>
<evidence type="ECO:0000313" key="8">
    <source>
        <dbReference type="EMBL" id="CAL5093654.1"/>
    </source>
</evidence>
<dbReference type="SUPFAM" id="SSF48371">
    <property type="entry name" value="ARM repeat"/>
    <property type="match status" value="1"/>
</dbReference>
<feature type="region of interest" description="Disordered" evidence="6">
    <location>
        <begin position="262"/>
        <end position="282"/>
    </location>
</feature>
<reference evidence="8" key="1">
    <citation type="submission" date="2024-10" db="EMBL/GenBank/DDBJ databases">
        <authorList>
            <person name="Ryan C."/>
        </authorList>
    </citation>
    <scope>NUCLEOTIDE SEQUENCE [LARGE SCALE GENOMIC DNA]</scope>
</reference>
<dbReference type="PANTHER" id="PTHR23001:SF50">
    <property type="entry name" value="W2 DOMAIN-CONTAINING PROTEIN"/>
    <property type="match status" value="1"/>
</dbReference>
<feature type="region of interest" description="Disordered" evidence="6">
    <location>
        <begin position="166"/>
        <end position="203"/>
    </location>
</feature>
<dbReference type="EMBL" id="OZ075119">
    <property type="protein sequence ID" value="CAL5093654.1"/>
    <property type="molecule type" value="Genomic_DNA"/>
</dbReference>
<organism evidence="8 9">
    <name type="scientific">Urochloa decumbens</name>
    <dbReference type="NCBI Taxonomy" id="240449"/>
    <lineage>
        <taxon>Eukaryota</taxon>
        <taxon>Viridiplantae</taxon>
        <taxon>Streptophyta</taxon>
        <taxon>Embryophyta</taxon>
        <taxon>Tracheophyta</taxon>
        <taxon>Spermatophyta</taxon>
        <taxon>Magnoliopsida</taxon>
        <taxon>Liliopsida</taxon>
        <taxon>Poales</taxon>
        <taxon>Poaceae</taxon>
        <taxon>PACMAD clade</taxon>
        <taxon>Panicoideae</taxon>
        <taxon>Panicodae</taxon>
        <taxon>Paniceae</taxon>
        <taxon>Melinidinae</taxon>
        <taxon>Urochloa</taxon>
    </lineage>
</organism>
<dbReference type="PROSITE" id="PS51363">
    <property type="entry name" value="W2"/>
    <property type="match status" value="1"/>
</dbReference>
<dbReference type="FunFam" id="3.30.30.170:FF:000002">
    <property type="entry name" value="Eukaryotic translation initiation factor 5"/>
    <property type="match status" value="1"/>
</dbReference>
<keyword evidence="3" id="KW-0547">Nucleotide-binding</keyword>
<gene>
    <name evidence="8" type="ORF">URODEC1_LOCUS115482</name>
</gene>
<dbReference type="PANTHER" id="PTHR23001">
    <property type="entry name" value="EUKARYOTIC TRANSLATION INITIATION FACTOR"/>
    <property type="match status" value="1"/>
</dbReference>
<dbReference type="Gene3D" id="1.25.40.180">
    <property type="match status" value="1"/>
</dbReference>
<dbReference type="GO" id="GO:0003743">
    <property type="term" value="F:translation initiation factor activity"/>
    <property type="evidence" value="ECO:0007669"/>
    <property type="project" value="UniProtKB-KW"/>
</dbReference>
<evidence type="ECO:0000259" key="7">
    <source>
        <dbReference type="PROSITE" id="PS51363"/>
    </source>
</evidence>
<evidence type="ECO:0000256" key="1">
    <source>
        <dbReference type="ARBA" id="ARBA00010397"/>
    </source>
</evidence>
<evidence type="ECO:0000256" key="2">
    <source>
        <dbReference type="ARBA" id="ARBA00022540"/>
    </source>
</evidence>
<protein>
    <recommendedName>
        <fullName evidence="7">W2 domain-containing protein</fullName>
    </recommendedName>
</protein>
<keyword evidence="4" id="KW-0648">Protein biosynthesis</keyword>
<dbReference type="Pfam" id="PF02020">
    <property type="entry name" value="W2"/>
    <property type="match status" value="1"/>
</dbReference>
<evidence type="ECO:0000256" key="5">
    <source>
        <dbReference type="ARBA" id="ARBA00023134"/>
    </source>
</evidence>
<dbReference type="InterPro" id="IPR002735">
    <property type="entry name" value="Transl_init_fac_IF2/IF5_dom"/>
</dbReference>
<dbReference type="Gene3D" id="2.20.25.350">
    <property type="match status" value="1"/>
</dbReference>
<dbReference type="SUPFAM" id="SSF100966">
    <property type="entry name" value="Translation initiation factor 2 beta, aIF2beta, N-terminal domain"/>
    <property type="match status" value="1"/>
</dbReference>
<dbReference type="AlphaFoldDB" id="A0ABC9GGT1"/>
<name>A0ABC9GGT1_9POAL</name>
<proteinExistence type="inferred from homology"/>
<dbReference type="GO" id="GO:0005525">
    <property type="term" value="F:GTP binding"/>
    <property type="evidence" value="ECO:0007669"/>
    <property type="project" value="UniProtKB-KW"/>
</dbReference>
<keyword evidence="5" id="KW-0342">GTP-binding</keyword>
<feature type="compositionally biased region" description="Basic and acidic residues" evidence="6">
    <location>
        <begin position="263"/>
        <end position="279"/>
    </location>
</feature>
<dbReference type="CDD" id="cd11561">
    <property type="entry name" value="W2_eIF5"/>
    <property type="match status" value="1"/>
</dbReference>
<evidence type="ECO:0000256" key="3">
    <source>
        <dbReference type="ARBA" id="ARBA00022741"/>
    </source>
</evidence>